<keyword evidence="1 2" id="KW-0238">DNA-binding</keyword>
<keyword evidence="5" id="KW-1185">Reference proteome</keyword>
<name>A0A916NQV3_9BACL</name>
<dbReference type="PROSITE" id="PS50977">
    <property type="entry name" value="HTH_TETR_2"/>
    <property type="match status" value="1"/>
</dbReference>
<feature type="domain" description="HTH tetR-type" evidence="3">
    <location>
        <begin position="12"/>
        <end position="73"/>
    </location>
</feature>
<evidence type="ECO:0000256" key="2">
    <source>
        <dbReference type="PROSITE-ProRule" id="PRU00335"/>
    </source>
</evidence>
<comment type="caution">
    <text evidence="4">The sequence shown here is derived from an EMBL/GenBank/DDBJ whole genome shotgun (WGS) entry which is preliminary data.</text>
</comment>
<dbReference type="PANTHER" id="PTHR43479">
    <property type="entry name" value="ACREF/ENVCD OPERON REPRESSOR-RELATED"/>
    <property type="match status" value="1"/>
</dbReference>
<protein>
    <recommendedName>
        <fullName evidence="3">HTH tetR-type domain-containing protein</fullName>
    </recommendedName>
</protein>
<dbReference type="InterPro" id="IPR001647">
    <property type="entry name" value="HTH_TetR"/>
</dbReference>
<dbReference type="InterPro" id="IPR050624">
    <property type="entry name" value="HTH-type_Tx_Regulator"/>
</dbReference>
<dbReference type="RefSeq" id="WP_218094040.1">
    <property type="nucleotide sequence ID" value="NZ_CAJVAS010000023.1"/>
</dbReference>
<feature type="DNA-binding region" description="H-T-H motif" evidence="2">
    <location>
        <begin position="36"/>
        <end position="55"/>
    </location>
</feature>
<dbReference type="InterPro" id="IPR039532">
    <property type="entry name" value="TetR_C_Firmicutes"/>
</dbReference>
<dbReference type="AlphaFoldDB" id="A0A916NQV3"/>
<accession>A0A916NQV3</accession>
<dbReference type="GO" id="GO:0003677">
    <property type="term" value="F:DNA binding"/>
    <property type="evidence" value="ECO:0007669"/>
    <property type="project" value="UniProtKB-UniRule"/>
</dbReference>
<evidence type="ECO:0000313" key="4">
    <source>
        <dbReference type="EMBL" id="CAG7642251.1"/>
    </source>
</evidence>
<dbReference type="Proteomes" id="UP000693672">
    <property type="component" value="Unassembled WGS sequence"/>
</dbReference>
<evidence type="ECO:0000259" key="3">
    <source>
        <dbReference type="PROSITE" id="PS50977"/>
    </source>
</evidence>
<dbReference type="Pfam" id="PF00440">
    <property type="entry name" value="TetR_N"/>
    <property type="match status" value="1"/>
</dbReference>
<dbReference type="PANTHER" id="PTHR43479:SF7">
    <property type="entry name" value="TETR-FAMILY TRANSCRIPTIONAL REGULATOR"/>
    <property type="match status" value="1"/>
</dbReference>
<organism evidence="4 5">
    <name type="scientific">Paenibacillus solanacearum</name>
    <dbReference type="NCBI Taxonomy" id="2048548"/>
    <lineage>
        <taxon>Bacteria</taxon>
        <taxon>Bacillati</taxon>
        <taxon>Bacillota</taxon>
        <taxon>Bacilli</taxon>
        <taxon>Bacillales</taxon>
        <taxon>Paenibacillaceae</taxon>
        <taxon>Paenibacillus</taxon>
    </lineage>
</organism>
<dbReference type="EMBL" id="CAJVAS010000023">
    <property type="protein sequence ID" value="CAG7642251.1"/>
    <property type="molecule type" value="Genomic_DNA"/>
</dbReference>
<sequence>MSELKKADPRTLRSKKMFKEAVIALLSEHVAINSLTVQKIANRAELNRATFYLHYVDINDLLRELVSDIFANLEEKLKPLLRLESLNERHQLLAFLDYFYLHRKLFALLFEETEFNRKMHKELKAFIQARRSMRNIEENAPRASLDILAASMLGVIMWWITEGNDYSSEYIANQIDILYKK</sequence>
<evidence type="ECO:0000256" key="1">
    <source>
        <dbReference type="ARBA" id="ARBA00023125"/>
    </source>
</evidence>
<reference evidence="4" key="1">
    <citation type="submission" date="2021-06" db="EMBL/GenBank/DDBJ databases">
        <authorList>
            <person name="Criscuolo A."/>
        </authorList>
    </citation>
    <scope>NUCLEOTIDE SEQUENCE</scope>
    <source>
        <strain evidence="4">CIP111600</strain>
    </source>
</reference>
<dbReference type="Pfam" id="PF14278">
    <property type="entry name" value="TetR_C_8"/>
    <property type="match status" value="1"/>
</dbReference>
<evidence type="ECO:0000313" key="5">
    <source>
        <dbReference type="Proteomes" id="UP000693672"/>
    </source>
</evidence>
<gene>
    <name evidence="4" type="ORF">PAESOLCIP111_04316</name>
</gene>
<proteinExistence type="predicted"/>